<feature type="region of interest" description="Disordered" evidence="1">
    <location>
        <begin position="37"/>
        <end position="77"/>
    </location>
</feature>
<organism evidence="2 3">
    <name type="scientific">Henriciella mobilis</name>
    <dbReference type="NCBI Taxonomy" id="2305467"/>
    <lineage>
        <taxon>Bacteria</taxon>
        <taxon>Pseudomonadati</taxon>
        <taxon>Pseudomonadota</taxon>
        <taxon>Alphaproteobacteria</taxon>
        <taxon>Hyphomonadales</taxon>
        <taxon>Hyphomonadaceae</taxon>
        <taxon>Henriciella</taxon>
    </lineage>
</organism>
<protein>
    <submittedName>
        <fullName evidence="2">Host attachment protein</fullName>
    </submittedName>
</protein>
<dbReference type="RefSeq" id="WP_119376841.1">
    <property type="nucleotide sequence ID" value="NZ_QWFX01000013.1"/>
</dbReference>
<dbReference type="InterPro" id="IPR041374">
    <property type="entry name" value="BaeRF_family12"/>
</dbReference>
<feature type="compositionally biased region" description="Basic and acidic residues" evidence="1">
    <location>
        <begin position="67"/>
        <end position="77"/>
    </location>
</feature>
<dbReference type="Pfam" id="PF18856">
    <property type="entry name" value="baeRF_family12"/>
    <property type="match status" value="1"/>
</dbReference>
<evidence type="ECO:0000313" key="3">
    <source>
        <dbReference type="Proteomes" id="UP000266385"/>
    </source>
</evidence>
<comment type="caution">
    <text evidence="2">The sequence shown here is derived from an EMBL/GenBank/DDBJ whole genome shotgun (WGS) entry which is preliminary data.</text>
</comment>
<dbReference type="OrthoDB" id="9812459at2"/>
<accession>A0A399R9R0</accession>
<evidence type="ECO:0000313" key="2">
    <source>
        <dbReference type="EMBL" id="RIJ28306.1"/>
    </source>
</evidence>
<dbReference type="AlphaFoldDB" id="A0A399R9R0"/>
<reference evidence="2 3" key="1">
    <citation type="submission" date="2018-08" db="EMBL/GenBank/DDBJ databases">
        <title>Henriciella mobilis sp. nov., isolated from seawater.</title>
        <authorList>
            <person name="Cheng H."/>
            <person name="Wu Y.-H."/>
            <person name="Xu X.-W."/>
            <person name="Guo L.-L."/>
        </authorList>
    </citation>
    <scope>NUCLEOTIDE SEQUENCE [LARGE SCALE GENOMIC DNA]</scope>
    <source>
        <strain evidence="2 3">JN25</strain>
    </source>
</reference>
<evidence type="ECO:0000256" key="1">
    <source>
        <dbReference type="SAM" id="MobiDB-lite"/>
    </source>
</evidence>
<sequence length="148" mass="16161">MKLPNKTIVALADGGRQLLLVNQGDEQIIDLRHVDHDELDNPPAREQGRSKPGQFQASGHAGGGPEGPDKHERAERRFAERMVEKLSSLAASGTLKNLVIAADPKTLGEMRGCYTDPVRAALKHEIPKDLTKLPIKDIEQAITAWTAD</sequence>
<dbReference type="Proteomes" id="UP000266385">
    <property type="component" value="Unassembled WGS sequence"/>
</dbReference>
<keyword evidence="3" id="KW-1185">Reference proteome</keyword>
<name>A0A399R9R0_9PROT</name>
<dbReference type="EMBL" id="QWFX01000013">
    <property type="protein sequence ID" value="RIJ28306.1"/>
    <property type="molecule type" value="Genomic_DNA"/>
</dbReference>
<gene>
    <name evidence="2" type="ORF">D1223_12985</name>
</gene>
<proteinExistence type="predicted"/>